<keyword evidence="2" id="KW-1185">Reference proteome</keyword>
<dbReference type="Proteomes" id="UP001216907">
    <property type="component" value="Unassembled WGS sequence"/>
</dbReference>
<evidence type="ECO:0008006" key="3">
    <source>
        <dbReference type="Google" id="ProtNLM"/>
    </source>
</evidence>
<organism evidence="1 2">
    <name type="scientific">Paludisphaera mucosa</name>
    <dbReference type="NCBI Taxonomy" id="3030827"/>
    <lineage>
        <taxon>Bacteria</taxon>
        <taxon>Pseudomonadati</taxon>
        <taxon>Planctomycetota</taxon>
        <taxon>Planctomycetia</taxon>
        <taxon>Isosphaerales</taxon>
        <taxon>Isosphaeraceae</taxon>
        <taxon>Paludisphaera</taxon>
    </lineage>
</organism>
<sequence length="148" mass="15826">MDEMKVARGLGWFSIGLGVVEVVAGRQLGRALGMEDKSWLLRAFGVREIAAGVAILKMDQPRAGVWARVAGDALDLAALGSGFTPDNPRKANLAAATAVVAGITWLDYWCAKRLHSGRPHGSLSTHRRFVADGSSRRLASGDFPARSR</sequence>
<dbReference type="EMBL" id="JARRAG010000001">
    <property type="protein sequence ID" value="MDG3003185.1"/>
    <property type="molecule type" value="Genomic_DNA"/>
</dbReference>
<reference evidence="1 2" key="1">
    <citation type="submission" date="2023-03" db="EMBL/GenBank/DDBJ databases">
        <title>Paludisphaera mucosa sp. nov. a novel planctomycete from northern fen.</title>
        <authorList>
            <person name="Ivanova A."/>
        </authorList>
    </citation>
    <scope>NUCLEOTIDE SEQUENCE [LARGE SCALE GENOMIC DNA]</scope>
    <source>
        <strain evidence="1 2">Pla2</strain>
    </source>
</reference>
<proteinExistence type="predicted"/>
<protein>
    <recommendedName>
        <fullName evidence="3">DUF4267 domain-containing protein</fullName>
    </recommendedName>
</protein>
<dbReference type="RefSeq" id="WP_277859540.1">
    <property type="nucleotide sequence ID" value="NZ_JARRAG010000001.1"/>
</dbReference>
<evidence type="ECO:0000313" key="2">
    <source>
        <dbReference type="Proteomes" id="UP001216907"/>
    </source>
</evidence>
<accession>A0ABT6F6I9</accession>
<gene>
    <name evidence="1" type="ORF">PZE19_05350</name>
</gene>
<name>A0ABT6F6I9_9BACT</name>
<evidence type="ECO:0000313" key="1">
    <source>
        <dbReference type="EMBL" id="MDG3003185.1"/>
    </source>
</evidence>
<comment type="caution">
    <text evidence="1">The sequence shown here is derived from an EMBL/GenBank/DDBJ whole genome shotgun (WGS) entry which is preliminary data.</text>
</comment>